<evidence type="ECO:0000313" key="2">
    <source>
        <dbReference type="Proteomes" id="UP000276133"/>
    </source>
</evidence>
<evidence type="ECO:0000313" key="1">
    <source>
        <dbReference type="EMBL" id="RNA40993.1"/>
    </source>
</evidence>
<dbReference type="AlphaFoldDB" id="A0A3M7SYT1"/>
<dbReference type="EMBL" id="REGN01000564">
    <property type="protein sequence ID" value="RNA40993.1"/>
    <property type="molecule type" value="Genomic_DNA"/>
</dbReference>
<dbReference type="Proteomes" id="UP000276133">
    <property type="component" value="Unassembled WGS sequence"/>
</dbReference>
<accession>A0A3M7SYT1</accession>
<keyword evidence="2" id="KW-1185">Reference proteome</keyword>
<sequence length="105" mass="12269">MNNKINNFGLTKSISLFIEPKFLSKRTHLLSKLCAYSKVVKKFFFRTIRMSINFLQCYYMLIHFKTNICKTSIHASCSDMSPKNSTLQILGKKRNFPLNDMAIKH</sequence>
<name>A0A3M7SYT1_BRAPC</name>
<protein>
    <submittedName>
        <fullName evidence="1">Uncharacterized protein</fullName>
    </submittedName>
</protein>
<gene>
    <name evidence="1" type="ORF">BpHYR1_044516</name>
</gene>
<organism evidence="1 2">
    <name type="scientific">Brachionus plicatilis</name>
    <name type="common">Marine rotifer</name>
    <name type="synonym">Brachionus muelleri</name>
    <dbReference type="NCBI Taxonomy" id="10195"/>
    <lineage>
        <taxon>Eukaryota</taxon>
        <taxon>Metazoa</taxon>
        <taxon>Spiralia</taxon>
        <taxon>Gnathifera</taxon>
        <taxon>Rotifera</taxon>
        <taxon>Eurotatoria</taxon>
        <taxon>Monogononta</taxon>
        <taxon>Pseudotrocha</taxon>
        <taxon>Ploima</taxon>
        <taxon>Brachionidae</taxon>
        <taxon>Brachionus</taxon>
    </lineage>
</organism>
<proteinExistence type="predicted"/>
<reference evidence="1 2" key="1">
    <citation type="journal article" date="2018" name="Sci. Rep.">
        <title>Genomic signatures of local adaptation to the degree of environmental predictability in rotifers.</title>
        <authorList>
            <person name="Franch-Gras L."/>
            <person name="Hahn C."/>
            <person name="Garcia-Roger E.M."/>
            <person name="Carmona M.J."/>
            <person name="Serra M."/>
            <person name="Gomez A."/>
        </authorList>
    </citation>
    <scope>NUCLEOTIDE SEQUENCE [LARGE SCALE GENOMIC DNA]</scope>
    <source>
        <strain evidence="1">HYR1</strain>
    </source>
</reference>
<comment type="caution">
    <text evidence="1">The sequence shown here is derived from an EMBL/GenBank/DDBJ whole genome shotgun (WGS) entry which is preliminary data.</text>
</comment>